<dbReference type="PRINTS" id="PR00413">
    <property type="entry name" value="HADHALOGNASE"/>
</dbReference>
<dbReference type="NCBIfam" id="TIGR01509">
    <property type="entry name" value="HAD-SF-IA-v3"/>
    <property type="match status" value="1"/>
</dbReference>
<proteinExistence type="predicted"/>
<dbReference type="SFLD" id="SFLDS00003">
    <property type="entry name" value="Haloacid_Dehalogenase"/>
    <property type="match status" value="1"/>
</dbReference>
<dbReference type="PANTHER" id="PTHR46470:SF2">
    <property type="entry name" value="GLYCERALDEHYDE 3-PHOSPHATE PHOSPHATASE"/>
    <property type="match status" value="1"/>
</dbReference>
<evidence type="ECO:0000256" key="2">
    <source>
        <dbReference type="ARBA" id="ARBA00022723"/>
    </source>
</evidence>
<evidence type="ECO:0000313" key="6">
    <source>
        <dbReference type="Proteomes" id="UP000323317"/>
    </source>
</evidence>
<dbReference type="SFLD" id="SFLDG01129">
    <property type="entry name" value="C1.5:_HAD__Beta-PGM__Phosphata"/>
    <property type="match status" value="1"/>
</dbReference>
<sequence>MMLPGFKCQKPKLQKQMASFFVHIRRLRDSKAKLWALIEISGKSHLSSCRFLTLLLGGFSMNAILFDLDRTLHDRDASVLQFLKAQHRYLNELQHSAIPYTYIDRFIELECRGYVWKDKVYSTLAQEFSLPLTPEELLLEYVAGFHLHCQEIDEASALLDFLKTKGYKIGMVTNGMSDIQNKTIDSLGIRSYFDTIIISEEAGIKKPDPAIFNMAAEVLGTAPSECLYIGDHYENDILAAQKAGMKAAWLTEDESAVSEHVADLKISSLGELKGYLTTYTL</sequence>
<dbReference type="InterPro" id="IPR051400">
    <property type="entry name" value="HAD-like_hydrolase"/>
</dbReference>
<dbReference type="Proteomes" id="UP000323317">
    <property type="component" value="Unassembled WGS sequence"/>
</dbReference>
<dbReference type="NCBIfam" id="TIGR01549">
    <property type="entry name" value="HAD-SF-IA-v1"/>
    <property type="match status" value="1"/>
</dbReference>
<evidence type="ECO:0000256" key="3">
    <source>
        <dbReference type="ARBA" id="ARBA00022801"/>
    </source>
</evidence>
<comment type="caution">
    <text evidence="5">The sequence shown here is derived from an EMBL/GenBank/DDBJ whole genome shotgun (WGS) entry which is preliminary data.</text>
</comment>
<evidence type="ECO:0000256" key="4">
    <source>
        <dbReference type="ARBA" id="ARBA00022842"/>
    </source>
</evidence>
<dbReference type="SUPFAM" id="SSF56784">
    <property type="entry name" value="HAD-like"/>
    <property type="match status" value="1"/>
</dbReference>
<organism evidence="5 6">
    <name type="scientific">Rossellomorea vietnamensis</name>
    <dbReference type="NCBI Taxonomy" id="218284"/>
    <lineage>
        <taxon>Bacteria</taxon>
        <taxon>Bacillati</taxon>
        <taxon>Bacillota</taxon>
        <taxon>Bacilli</taxon>
        <taxon>Bacillales</taxon>
        <taxon>Bacillaceae</taxon>
        <taxon>Rossellomorea</taxon>
    </lineage>
</organism>
<dbReference type="Pfam" id="PF13419">
    <property type="entry name" value="HAD_2"/>
    <property type="match status" value="1"/>
</dbReference>
<reference evidence="5 6" key="1">
    <citation type="submission" date="2019-08" db="EMBL/GenBank/DDBJ databases">
        <title>Bacillus genomes from the desert of Cuatro Cienegas, Coahuila.</title>
        <authorList>
            <person name="Olmedo-Alvarez G."/>
        </authorList>
    </citation>
    <scope>NUCLEOTIDE SEQUENCE [LARGE SCALE GENOMIC DNA]</scope>
    <source>
        <strain evidence="5 6">CH40_1T</strain>
    </source>
</reference>
<dbReference type="InterPro" id="IPR036412">
    <property type="entry name" value="HAD-like_sf"/>
</dbReference>
<dbReference type="InterPro" id="IPR023214">
    <property type="entry name" value="HAD_sf"/>
</dbReference>
<keyword evidence="4" id="KW-0460">Magnesium</keyword>
<keyword evidence="3 5" id="KW-0378">Hydrolase</keyword>
<dbReference type="InterPro" id="IPR006439">
    <property type="entry name" value="HAD-SF_hydro_IA"/>
</dbReference>
<dbReference type="EMBL" id="VTEH01000019">
    <property type="protein sequence ID" value="TYR73362.1"/>
    <property type="molecule type" value="Genomic_DNA"/>
</dbReference>
<comment type="cofactor">
    <cofactor evidence="1">
        <name>Mg(2+)</name>
        <dbReference type="ChEBI" id="CHEBI:18420"/>
    </cofactor>
</comment>
<evidence type="ECO:0000256" key="1">
    <source>
        <dbReference type="ARBA" id="ARBA00001946"/>
    </source>
</evidence>
<dbReference type="PANTHER" id="PTHR46470">
    <property type="entry name" value="N-ACYLNEURAMINATE-9-PHOSPHATASE"/>
    <property type="match status" value="1"/>
</dbReference>
<dbReference type="GO" id="GO:0046872">
    <property type="term" value="F:metal ion binding"/>
    <property type="evidence" value="ECO:0007669"/>
    <property type="project" value="UniProtKB-KW"/>
</dbReference>
<evidence type="ECO:0000313" key="5">
    <source>
        <dbReference type="EMBL" id="TYR73362.1"/>
    </source>
</evidence>
<accession>A0A5D4K7Z2</accession>
<dbReference type="InterPro" id="IPR041492">
    <property type="entry name" value="HAD_2"/>
</dbReference>
<dbReference type="Gene3D" id="1.10.150.520">
    <property type="match status" value="1"/>
</dbReference>
<keyword evidence="2" id="KW-0479">Metal-binding</keyword>
<dbReference type="GO" id="GO:0044281">
    <property type="term" value="P:small molecule metabolic process"/>
    <property type="evidence" value="ECO:0007669"/>
    <property type="project" value="UniProtKB-ARBA"/>
</dbReference>
<name>A0A5D4K7Z2_9BACI</name>
<protein>
    <submittedName>
        <fullName evidence="5">HAD family hydrolase</fullName>
    </submittedName>
</protein>
<gene>
    <name evidence="5" type="ORF">FZC79_19130</name>
</gene>
<dbReference type="GO" id="GO:0016791">
    <property type="term" value="F:phosphatase activity"/>
    <property type="evidence" value="ECO:0007669"/>
    <property type="project" value="TreeGrafter"/>
</dbReference>
<dbReference type="Gene3D" id="3.40.50.1000">
    <property type="entry name" value="HAD superfamily/HAD-like"/>
    <property type="match status" value="1"/>
</dbReference>
<dbReference type="AlphaFoldDB" id="A0A5D4K7Z2"/>